<protein>
    <submittedName>
        <fullName evidence="2">Uncharacterized protein</fullName>
    </submittedName>
</protein>
<evidence type="ECO:0000256" key="1">
    <source>
        <dbReference type="SAM" id="MobiDB-lite"/>
    </source>
</evidence>
<feature type="region of interest" description="Disordered" evidence="1">
    <location>
        <begin position="1"/>
        <end position="27"/>
    </location>
</feature>
<reference evidence="2" key="1">
    <citation type="submission" date="2018-05" db="EMBL/GenBank/DDBJ databases">
        <authorList>
            <person name="Lanie J.A."/>
            <person name="Ng W.-L."/>
            <person name="Kazmierczak K.M."/>
            <person name="Andrzejewski T.M."/>
            <person name="Davidsen T.M."/>
            <person name="Wayne K.J."/>
            <person name="Tettelin H."/>
            <person name="Glass J.I."/>
            <person name="Rusch D."/>
            <person name="Podicherti R."/>
            <person name="Tsui H.-C.T."/>
            <person name="Winkler M.E."/>
        </authorList>
    </citation>
    <scope>NUCLEOTIDE SEQUENCE</scope>
</reference>
<dbReference type="EMBL" id="UINC01022032">
    <property type="protein sequence ID" value="SVA90822.1"/>
    <property type="molecule type" value="Genomic_DNA"/>
</dbReference>
<evidence type="ECO:0000313" key="2">
    <source>
        <dbReference type="EMBL" id="SVA90822.1"/>
    </source>
</evidence>
<dbReference type="AlphaFoldDB" id="A0A381ZPL5"/>
<gene>
    <name evidence="2" type="ORF">METZ01_LOCUS143676</name>
</gene>
<name>A0A381ZPL5_9ZZZZ</name>
<proteinExistence type="predicted"/>
<accession>A0A381ZPL5</accession>
<sequence>MPLGQAMHGQTVKRPARRREKGVALVG</sequence>
<organism evidence="2">
    <name type="scientific">marine metagenome</name>
    <dbReference type="NCBI Taxonomy" id="408172"/>
    <lineage>
        <taxon>unclassified sequences</taxon>
        <taxon>metagenomes</taxon>
        <taxon>ecological metagenomes</taxon>
    </lineage>
</organism>